<proteinExistence type="predicted"/>
<dbReference type="InterPro" id="IPR032508">
    <property type="entry name" value="FecR_C"/>
</dbReference>
<dbReference type="Pfam" id="PF16344">
    <property type="entry name" value="FecR_C"/>
    <property type="match status" value="1"/>
</dbReference>
<dbReference type="EMBL" id="SMGO01000002">
    <property type="protein sequence ID" value="TCK83215.1"/>
    <property type="molecule type" value="Genomic_DNA"/>
</dbReference>
<comment type="caution">
    <text evidence="4">The sequence shown here is derived from an EMBL/GenBank/DDBJ whole genome shotgun (WGS) entry which is preliminary data.</text>
</comment>
<dbReference type="OrthoDB" id="1099963at2"/>
<evidence type="ECO:0000259" key="2">
    <source>
        <dbReference type="Pfam" id="PF04773"/>
    </source>
</evidence>
<evidence type="ECO:0000256" key="1">
    <source>
        <dbReference type="SAM" id="Phobius"/>
    </source>
</evidence>
<dbReference type="Gene3D" id="3.55.50.30">
    <property type="match status" value="1"/>
</dbReference>
<dbReference type="PANTHER" id="PTHR30273:SF2">
    <property type="entry name" value="PROTEIN FECR"/>
    <property type="match status" value="1"/>
</dbReference>
<organism evidence="4 5">
    <name type="scientific">Albibacterium bauzanense</name>
    <dbReference type="NCBI Taxonomy" id="653929"/>
    <lineage>
        <taxon>Bacteria</taxon>
        <taxon>Pseudomonadati</taxon>
        <taxon>Bacteroidota</taxon>
        <taxon>Sphingobacteriia</taxon>
        <taxon>Sphingobacteriales</taxon>
        <taxon>Sphingobacteriaceae</taxon>
        <taxon>Albibacterium</taxon>
    </lineage>
</organism>
<keyword evidence="1" id="KW-1133">Transmembrane helix</keyword>
<dbReference type="GO" id="GO:0016989">
    <property type="term" value="F:sigma factor antagonist activity"/>
    <property type="evidence" value="ECO:0007669"/>
    <property type="project" value="TreeGrafter"/>
</dbReference>
<dbReference type="InterPro" id="IPR006860">
    <property type="entry name" value="FecR"/>
</dbReference>
<feature type="transmembrane region" description="Helical" evidence="1">
    <location>
        <begin position="81"/>
        <end position="102"/>
    </location>
</feature>
<dbReference type="Gene3D" id="2.60.120.1440">
    <property type="match status" value="1"/>
</dbReference>
<evidence type="ECO:0000313" key="5">
    <source>
        <dbReference type="Proteomes" id="UP000294616"/>
    </source>
</evidence>
<dbReference type="PANTHER" id="PTHR30273">
    <property type="entry name" value="PERIPLASMIC SIGNAL SENSOR AND SIGMA FACTOR ACTIVATOR FECR-RELATED"/>
    <property type="match status" value="1"/>
</dbReference>
<dbReference type="RefSeq" id="WP_132224004.1">
    <property type="nucleotide sequence ID" value="NZ_SMGO01000002.1"/>
</dbReference>
<dbReference type="InterPro" id="IPR012373">
    <property type="entry name" value="Ferrdict_sens_TM"/>
</dbReference>
<evidence type="ECO:0000259" key="3">
    <source>
        <dbReference type="Pfam" id="PF16344"/>
    </source>
</evidence>
<name>A0A4R1LVU9_9SPHI</name>
<feature type="domain" description="Protein FecR C-terminal" evidence="3">
    <location>
        <begin position="323"/>
        <end position="390"/>
    </location>
</feature>
<dbReference type="Pfam" id="PF04773">
    <property type="entry name" value="FecR"/>
    <property type="match status" value="1"/>
</dbReference>
<keyword evidence="1" id="KW-0472">Membrane</keyword>
<dbReference type="AlphaFoldDB" id="A0A4R1LVU9"/>
<keyword evidence="5" id="KW-1185">Reference proteome</keyword>
<dbReference type="Proteomes" id="UP000294616">
    <property type="component" value="Unassembled WGS sequence"/>
</dbReference>
<sequence>MKENIHHLLEKYSQNTCTKEELRIIEAWFMEIGAESEGTFLSDERVESILNKLKSSPRFAEKYSIEEPNQGRVLPIKHRSLAKVASIAAALLLICGITFFLMKDYSHSETVVMADIAPGGNHAYLTLSDGTKIALADTINGRIAEQQGTQITNEETGTLVYSMNFKNNKLVFPTDAYNYNTIETPKGGQYQVVLPDGSIAWLNAYSSITFPVQFSPFERKVKVTGEVYFDIATQYESTDQKKRIPFLVETSKQTIEVLGTQFNVNDYRSDQMEVTLITGKVKLISKDITKNVFLSPGQQALVRDQVYVIQADIERALAWKNGDFIFKNEKLGDILEQVSRWYNIDINCPAHLTSLKFSGMVSRERPLSSIITMLESTGTVKAIRKGRRSIVIE</sequence>
<reference evidence="4 5" key="1">
    <citation type="submission" date="2019-03" db="EMBL/GenBank/DDBJ databases">
        <title>Genomic Encyclopedia of Archaeal and Bacterial Type Strains, Phase II (KMG-II): from individual species to whole genera.</title>
        <authorList>
            <person name="Goeker M."/>
        </authorList>
    </citation>
    <scope>NUCLEOTIDE SEQUENCE [LARGE SCALE GENOMIC DNA]</scope>
    <source>
        <strain evidence="4 5">DSM 22554</strain>
    </source>
</reference>
<evidence type="ECO:0000313" key="4">
    <source>
        <dbReference type="EMBL" id="TCK83215.1"/>
    </source>
</evidence>
<gene>
    <name evidence="4" type="ORF">C8N28_1805</name>
</gene>
<keyword evidence="1" id="KW-0812">Transmembrane</keyword>
<accession>A0A4R1LVU9</accession>
<feature type="domain" description="FecR protein" evidence="2">
    <location>
        <begin position="181"/>
        <end position="282"/>
    </location>
</feature>
<protein>
    <submittedName>
        <fullName evidence="4">FecR family protein</fullName>
    </submittedName>
</protein>